<dbReference type="Pfam" id="PF07911">
    <property type="entry name" value="DUF1677"/>
    <property type="match status" value="1"/>
</dbReference>
<gene>
    <name evidence="1" type="ORF">VNO78_23085</name>
</gene>
<name>A0AAN9XDD3_PSOTE</name>
<dbReference type="PANTHER" id="PTHR33108">
    <property type="entry name" value="OS01G0745000 PROTEIN"/>
    <property type="match status" value="1"/>
</dbReference>
<comment type="caution">
    <text evidence="1">The sequence shown here is derived from an EMBL/GenBank/DDBJ whole genome shotgun (WGS) entry which is preliminary data.</text>
</comment>
<dbReference type="AlphaFoldDB" id="A0AAN9XDD3"/>
<keyword evidence="2" id="KW-1185">Reference proteome</keyword>
<dbReference type="EMBL" id="JAYMYS010000006">
    <property type="protein sequence ID" value="KAK7388272.1"/>
    <property type="molecule type" value="Genomic_DNA"/>
</dbReference>
<accession>A0AAN9XDD3</accession>
<protein>
    <recommendedName>
        <fullName evidence="3">DUF1677 family protein</fullName>
    </recommendedName>
</protein>
<organism evidence="1 2">
    <name type="scientific">Psophocarpus tetragonolobus</name>
    <name type="common">Winged bean</name>
    <name type="synonym">Dolichos tetragonolobus</name>
    <dbReference type="NCBI Taxonomy" id="3891"/>
    <lineage>
        <taxon>Eukaryota</taxon>
        <taxon>Viridiplantae</taxon>
        <taxon>Streptophyta</taxon>
        <taxon>Embryophyta</taxon>
        <taxon>Tracheophyta</taxon>
        <taxon>Spermatophyta</taxon>
        <taxon>Magnoliopsida</taxon>
        <taxon>eudicotyledons</taxon>
        <taxon>Gunneridae</taxon>
        <taxon>Pentapetalae</taxon>
        <taxon>rosids</taxon>
        <taxon>fabids</taxon>
        <taxon>Fabales</taxon>
        <taxon>Fabaceae</taxon>
        <taxon>Papilionoideae</taxon>
        <taxon>50 kb inversion clade</taxon>
        <taxon>NPAAA clade</taxon>
        <taxon>indigoferoid/millettioid clade</taxon>
        <taxon>Phaseoleae</taxon>
        <taxon>Psophocarpus</taxon>
    </lineage>
</organism>
<dbReference type="PANTHER" id="PTHR33108:SF3">
    <property type="entry name" value="DUF1677 FAMILY PROTEIN"/>
    <property type="match status" value="1"/>
</dbReference>
<dbReference type="Proteomes" id="UP001386955">
    <property type="component" value="Unassembled WGS sequence"/>
</dbReference>
<evidence type="ECO:0000313" key="1">
    <source>
        <dbReference type="EMBL" id="KAK7388272.1"/>
    </source>
</evidence>
<reference evidence="1 2" key="1">
    <citation type="submission" date="2024-01" db="EMBL/GenBank/DDBJ databases">
        <title>The genomes of 5 underutilized Papilionoideae crops provide insights into root nodulation and disease resistanc.</title>
        <authorList>
            <person name="Jiang F."/>
        </authorList>
    </citation>
    <scope>NUCLEOTIDE SEQUENCE [LARGE SCALE GENOMIC DNA]</scope>
    <source>
        <strain evidence="1">DUOXIRENSHENG_FW03</strain>
        <tissue evidence="1">Leaves</tissue>
    </source>
</reference>
<evidence type="ECO:0008006" key="3">
    <source>
        <dbReference type="Google" id="ProtNLM"/>
    </source>
</evidence>
<sequence>MAISASESQSPPVKSVSQVEVECVKCDSCGFTEECTLAYITRVRQRYQGRWLCGLCVEAVKHEVVRSDSVITMEEALDRHISFCREFRSSSVLDETEHPIFAMGRLLRRSLDSPKPLRSNSTLALPSVPPPHLLRSESCFSSISELESEQTKRQRKVAIMMAGSRLKHSLRETILRSLAIAILTRDEGAAKFPSNERRNIAFVVKA</sequence>
<dbReference type="InterPro" id="IPR012876">
    <property type="entry name" value="DUF1677_pln"/>
</dbReference>
<proteinExistence type="predicted"/>
<evidence type="ECO:0000313" key="2">
    <source>
        <dbReference type="Proteomes" id="UP001386955"/>
    </source>
</evidence>